<name>A0A0L1JH42_ASPN3</name>
<protein>
    <submittedName>
        <fullName evidence="2">Uncharacterized protein</fullName>
    </submittedName>
</protein>
<dbReference type="InterPro" id="IPR021514">
    <property type="entry name" value="DUF3176"/>
</dbReference>
<dbReference type="RefSeq" id="XP_015412007.1">
    <property type="nucleotide sequence ID" value="XM_015546070.1"/>
</dbReference>
<feature type="transmembrane region" description="Helical" evidence="1">
    <location>
        <begin position="52"/>
        <end position="72"/>
    </location>
</feature>
<evidence type="ECO:0000313" key="3">
    <source>
        <dbReference type="Proteomes" id="UP000037505"/>
    </source>
</evidence>
<dbReference type="GeneID" id="26802616"/>
<dbReference type="AlphaFoldDB" id="A0A0L1JH42"/>
<feature type="transmembrane region" description="Helical" evidence="1">
    <location>
        <begin position="523"/>
        <end position="546"/>
    </location>
</feature>
<comment type="caution">
    <text evidence="2">The sequence shown here is derived from an EMBL/GenBank/DDBJ whole genome shotgun (WGS) entry which is preliminary data.</text>
</comment>
<dbReference type="PANTHER" id="PTHR35394">
    <property type="entry name" value="DUF3176 DOMAIN-CONTAINING PROTEIN"/>
    <property type="match status" value="1"/>
</dbReference>
<keyword evidence="1" id="KW-1133">Transmembrane helix</keyword>
<keyword evidence="3" id="KW-1185">Reference proteome</keyword>
<dbReference type="EMBL" id="JNOM01000006">
    <property type="protein sequence ID" value="KNG91084.1"/>
    <property type="molecule type" value="Genomic_DNA"/>
</dbReference>
<organism evidence="2 3">
    <name type="scientific">Aspergillus nomiae NRRL (strain ATCC 15546 / NRRL 13137 / CBS 260.88 / M93)</name>
    <dbReference type="NCBI Taxonomy" id="1509407"/>
    <lineage>
        <taxon>Eukaryota</taxon>
        <taxon>Fungi</taxon>
        <taxon>Dikarya</taxon>
        <taxon>Ascomycota</taxon>
        <taxon>Pezizomycotina</taxon>
        <taxon>Eurotiomycetes</taxon>
        <taxon>Eurotiomycetidae</taxon>
        <taxon>Eurotiales</taxon>
        <taxon>Aspergillaceae</taxon>
        <taxon>Aspergillus</taxon>
        <taxon>Aspergillus subgen. Circumdati</taxon>
    </lineage>
</organism>
<evidence type="ECO:0000256" key="1">
    <source>
        <dbReference type="SAM" id="Phobius"/>
    </source>
</evidence>
<dbReference type="Pfam" id="PF11374">
    <property type="entry name" value="DUF3176"/>
    <property type="match status" value="1"/>
</dbReference>
<dbReference type="STRING" id="1509407.A0A0L1JH42"/>
<accession>A0A0L1JH42</accession>
<proteinExistence type="predicted"/>
<reference evidence="2 3" key="1">
    <citation type="submission" date="2014-06" db="EMBL/GenBank/DDBJ databases">
        <title>The Genome of the Aflatoxigenic Filamentous Fungus Aspergillus nomius.</title>
        <authorList>
            <person name="Moore M.G."/>
            <person name="Shannon B.M."/>
            <person name="Brian M.M."/>
        </authorList>
    </citation>
    <scope>NUCLEOTIDE SEQUENCE [LARGE SCALE GENOMIC DNA]</scope>
    <source>
        <strain evidence="2 3">NRRL 13137</strain>
    </source>
</reference>
<feature type="transmembrane region" description="Helical" evidence="1">
    <location>
        <begin position="150"/>
        <end position="169"/>
    </location>
</feature>
<sequence length="606" mass="67494">MDPKPSQHVSEVESPDSTDRLLPEEQSLQQNKFQQHLNTWNSLLTDTWLPETVAMIFSVACFVAIIAIVRAFDGEPVPTFSGRVTLNAVVSVLGTASKCSLLYAVSQSIGQWKWVLWKTEKRRLRCIQTIDDASRGPWGSITLLTHEQCSVLWIGAAIMVLALALDFSIQQIVRHSTVNVQIPRGSAVAKKALRINPIWYDERFRNAVQAGLWHNHDPIPSCSSGNCTWDRFTSIGFCNKCEDVTSVAKMVNCTYTSHPQDLNTPIPCNVTLPYGEWSTVPISGISTSINLPKDIIWQVTWFGRSLNDSLRNEAMVFAHAELDVGTGINDSIRYPETQLKIKHVTKCVISFCARNYNITVSHGTPAISLTEPDWGRVFVDLQADDDDELTCWTPERALSNISTQEVYLPKPTNGSEYSICYSVFDLKSRYLALYLDSMNIFSGATYWTGSRNSTESKWTFKDAGQVIYFEQEASSTTSRILELGFEEVTKNVAASLTKDILDNSTDTVNGAVFGIEDRIYFNWLWSIFPTLVLTAAVAFYIATVWASQLEGVGVWKASILPVLYNGAEQNVSNGHHDLTTVSKMSSVSQLTEVQLQPSDSTGSMVL</sequence>
<dbReference type="Proteomes" id="UP000037505">
    <property type="component" value="Unassembled WGS sequence"/>
</dbReference>
<dbReference type="OrthoDB" id="4510342at2759"/>
<keyword evidence="1" id="KW-0812">Transmembrane</keyword>
<evidence type="ECO:0000313" key="2">
    <source>
        <dbReference type="EMBL" id="KNG91084.1"/>
    </source>
</evidence>
<keyword evidence="1" id="KW-0472">Membrane</keyword>
<dbReference type="PANTHER" id="PTHR35394:SF5">
    <property type="entry name" value="DUF3176 DOMAIN-CONTAINING PROTEIN"/>
    <property type="match status" value="1"/>
</dbReference>
<gene>
    <name evidence="2" type="ORF">ANOM_000812</name>
</gene>